<keyword evidence="1" id="KW-1133">Transmembrane helix</keyword>
<comment type="caution">
    <text evidence="2">The sequence shown here is derived from an EMBL/GenBank/DDBJ whole genome shotgun (WGS) entry which is preliminary data.</text>
</comment>
<keyword evidence="1" id="KW-0812">Transmembrane</keyword>
<reference evidence="2" key="1">
    <citation type="submission" date="2022-09" db="EMBL/GenBank/DDBJ databases">
        <title>Intensive care unit water sources are persistently colonized with multi-drug resistant bacteria and are the site of extensive horizontal gene transfer of antibiotic resistance genes.</title>
        <authorList>
            <person name="Diorio-Toth L."/>
        </authorList>
    </citation>
    <scope>NUCLEOTIDE SEQUENCE</scope>
    <source>
        <strain evidence="2">GD03947</strain>
    </source>
</reference>
<name>A0AA42PA65_STUST</name>
<sequence>MVEDNQLPESAKSAVIEYILKDGDKISNFLLNKMVDSVAVRAERMYAFAKKGKYYYGLPIATGISPIQGQTAVIQTLTNLHGQAVSIDYYRFGPLNSIHVGWQALVEEHGYSVDRNEITRLTIELGTPVYLEDMVAVYTPATVESADAGTLDVWGISPKAGYTPERPAMGYGGINALVSPTPYEVDENTAQDYVRVHYVYTLLGALQRGTFNIPVIDSHPDEDGDYHHVRYRVGGQVKYWRYLQGSGTYPAIDTIYNTDFSEMGTYFPWIYYRHDKQNRVSDRYQGTEAFNSSVKLAKFIGVDYQAFGEAIHENPGIDDIEQAMTIMAVAANSSDEIDCKYLYEYFGLLYTSSGGASQASLNTLMNWRGYDNSNGRTISLRDREFHLVLQIGGITRTRYAGTVAKVGGYSGGLGDGYHIYRKQVARGFYDEIRVYDLETTYNIWGGKATSGKGESGNLLVPLDRSIASQFSLPEREVLYTRSLHNIFNTRVTTKTKWYQSGWFKWVMVIVAIVLTIVYPPGGAALWASIAAMGTVYLAMAVIATIVIQFAISAAVQLFAEAVGAEWAMVVAVVLVAYGGYQVLSKAGTVSVEAVKSATANMFVKMGTSIGKAALSVHQQGQIQEYNNELQQFELFKETQIAELEEIRRMLDTKSLIDPFEFVAETPMIVWGESPQDLYGRTVHSGNIGVLTLDVPGSYVSNSLALPTFQHTAMEWTDQEAYT</sequence>
<feature type="transmembrane region" description="Helical" evidence="1">
    <location>
        <begin position="557"/>
        <end position="577"/>
    </location>
</feature>
<keyword evidence="1" id="KW-0472">Membrane</keyword>
<evidence type="ECO:0000313" key="3">
    <source>
        <dbReference type="Proteomes" id="UP001158500"/>
    </source>
</evidence>
<dbReference type="RefSeq" id="WP_279641454.1">
    <property type="nucleotide sequence ID" value="NZ_JAOCAE010000006.1"/>
</dbReference>
<dbReference type="Proteomes" id="UP001158500">
    <property type="component" value="Unassembled WGS sequence"/>
</dbReference>
<evidence type="ECO:0000256" key="1">
    <source>
        <dbReference type="SAM" id="Phobius"/>
    </source>
</evidence>
<evidence type="ECO:0000313" key="2">
    <source>
        <dbReference type="EMBL" id="MDH1236542.1"/>
    </source>
</evidence>
<feature type="transmembrane region" description="Helical" evidence="1">
    <location>
        <begin position="525"/>
        <end position="551"/>
    </location>
</feature>
<dbReference type="EMBL" id="JAOCAE010000006">
    <property type="protein sequence ID" value="MDH1236542.1"/>
    <property type="molecule type" value="Genomic_DNA"/>
</dbReference>
<dbReference type="AlphaFoldDB" id="A0AA42PA65"/>
<gene>
    <name evidence="2" type="ORF">N5C32_10875</name>
</gene>
<organism evidence="2 3">
    <name type="scientific">Stutzerimonas stutzeri</name>
    <name type="common">Pseudomonas stutzeri</name>
    <dbReference type="NCBI Taxonomy" id="316"/>
    <lineage>
        <taxon>Bacteria</taxon>
        <taxon>Pseudomonadati</taxon>
        <taxon>Pseudomonadota</taxon>
        <taxon>Gammaproteobacteria</taxon>
        <taxon>Pseudomonadales</taxon>
        <taxon>Pseudomonadaceae</taxon>
        <taxon>Stutzerimonas</taxon>
    </lineage>
</organism>
<protein>
    <submittedName>
        <fullName evidence="2">Uncharacterized protein</fullName>
    </submittedName>
</protein>
<feature type="transmembrane region" description="Helical" evidence="1">
    <location>
        <begin position="502"/>
        <end position="518"/>
    </location>
</feature>
<accession>A0AA42PA65</accession>
<proteinExistence type="predicted"/>